<dbReference type="Proteomes" id="UP000712600">
    <property type="component" value="Unassembled WGS sequence"/>
</dbReference>
<gene>
    <name evidence="2" type="ORF">F2Q69_00055883</name>
</gene>
<keyword evidence="1" id="KW-0472">Membrane</keyword>
<comment type="caution">
    <text evidence="2">The sequence shown here is derived from an EMBL/GenBank/DDBJ whole genome shotgun (WGS) entry which is preliminary data.</text>
</comment>
<keyword evidence="1" id="KW-0812">Transmembrane</keyword>
<dbReference type="InterPro" id="IPR007877">
    <property type="entry name" value="DUF707"/>
</dbReference>
<evidence type="ECO:0000313" key="2">
    <source>
        <dbReference type="EMBL" id="KAF3486606.1"/>
    </source>
</evidence>
<feature type="transmembrane region" description="Helical" evidence="1">
    <location>
        <begin position="12"/>
        <end position="32"/>
    </location>
</feature>
<proteinExistence type="predicted"/>
<name>A0A8S9MTP7_BRACR</name>
<dbReference type="AlphaFoldDB" id="A0A8S9MTP7"/>
<dbReference type="PANTHER" id="PTHR31210">
    <property type="entry name" value="OS06G0731900 PROTEIN"/>
    <property type="match status" value="1"/>
</dbReference>
<sequence>ETMRRPSQMMKLLLTSFFGVIVGFLMGITFPTLTLTKVRVPLPFVHHVSIPFPFILNLIMTFAYTDIKTKQRYLVTFTVGYDQRKNIDAKEDNFTIMLFHYDGRASEWGKFEWSKRAIHVSIRKQTKWWYAKRFLHPDIVAPYEYIFIWDEDLGVEHFESEKYLAVVKKHGLEISQPGLEPYEGLTWEMTKKRDDTEVHKHAEERNGWGSDSNLPPCAASTTNLGVWWRVLSCGDSSVPDLFFIVVFLSSEFGRSGAVARDAFLRLDSSGVGSSALTTARVVQCTVSVTSHLWLCYPAVTEMFPP</sequence>
<feature type="non-terminal residue" evidence="2">
    <location>
        <position position="1"/>
    </location>
</feature>
<evidence type="ECO:0000256" key="1">
    <source>
        <dbReference type="SAM" id="Phobius"/>
    </source>
</evidence>
<accession>A0A8S9MTP7</accession>
<dbReference type="PANTHER" id="PTHR31210:SF38">
    <property type="entry name" value="LYSINE KETOGLUTARATE REDUCTASE TRANS-SPLICING RELATED 1"/>
    <property type="match status" value="1"/>
</dbReference>
<reference evidence="2" key="1">
    <citation type="submission" date="2019-12" db="EMBL/GenBank/DDBJ databases">
        <title>Genome sequencing and annotation of Brassica cretica.</title>
        <authorList>
            <person name="Studholme D.J."/>
            <person name="Sarris P."/>
        </authorList>
    </citation>
    <scope>NUCLEOTIDE SEQUENCE</scope>
    <source>
        <strain evidence="2">PFS-109/04</strain>
        <tissue evidence="2">Leaf</tissue>
    </source>
</reference>
<protein>
    <submittedName>
        <fullName evidence="2">Uncharacterized protein</fullName>
    </submittedName>
</protein>
<evidence type="ECO:0000313" key="3">
    <source>
        <dbReference type="Proteomes" id="UP000712600"/>
    </source>
</evidence>
<dbReference type="Pfam" id="PF05212">
    <property type="entry name" value="DUF707"/>
    <property type="match status" value="1"/>
</dbReference>
<dbReference type="EMBL" id="QGKX02002183">
    <property type="protein sequence ID" value="KAF3486606.1"/>
    <property type="molecule type" value="Genomic_DNA"/>
</dbReference>
<keyword evidence="1" id="KW-1133">Transmembrane helix</keyword>
<organism evidence="2 3">
    <name type="scientific">Brassica cretica</name>
    <name type="common">Mustard</name>
    <dbReference type="NCBI Taxonomy" id="69181"/>
    <lineage>
        <taxon>Eukaryota</taxon>
        <taxon>Viridiplantae</taxon>
        <taxon>Streptophyta</taxon>
        <taxon>Embryophyta</taxon>
        <taxon>Tracheophyta</taxon>
        <taxon>Spermatophyta</taxon>
        <taxon>Magnoliopsida</taxon>
        <taxon>eudicotyledons</taxon>
        <taxon>Gunneridae</taxon>
        <taxon>Pentapetalae</taxon>
        <taxon>rosids</taxon>
        <taxon>malvids</taxon>
        <taxon>Brassicales</taxon>
        <taxon>Brassicaceae</taxon>
        <taxon>Brassiceae</taxon>
        <taxon>Brassica</taxon>
    </lineage>
</organism>
<feature type="transmembrane region" description="Helical" evidence="1">
    <location>
        <begin position="44"/>
        <end position="64"/>
    </location>
</feature>